<keyword evidence="8 15" id="KW-0675">Receptor</keyword>
<dbReference type="RefSeq" id="WP_194109911.1">
    <property type="nucleotide sequence ID" value="NZ_JADFFL010000001.1"/>
</dbReference>
<evidence type="ECO:0000256" key="1">
    <source>
        <dbReference type="ARBA" id="ARBA00004571"/>
    </source>
</evidence>
<keyword evidence="5 12" id="KW-0732">Signal</keyword>
<dbReference type="InterPro" id="IPR036942">
    <property type="entry name" value="Beta-barrel_TonB_sf"/>
</dbReference>
<feature type="domain" description="TonB-dependent receptor-like beta-barrel" evidence="13">
    <location>
        <begin position="319"/>
        <end position="744"/>
    </location>
</feature>
<dbReference type="SUPFAM" id="SSF49464">
    <property type="entry name" value="Carboxypeptidase regulatory domain-like"/>
    <property type="match status" value="1"/>
</dbReference>
<evidence type="ECO:0000256" key="9">
    <source>
        <dbReference type="ARBA" id="ARBA00023237"/>
    </source>
</evidence>
<gene>
    <name evidence="15" type="ORF">IRJ16_02380</name>
</gene>
<evidence type="ECO:0000259" key="13">
    <source>
        <dbReference type="Pfam" id="PF00593"/>
    </source>
</evidence>
<evidence type="ECO:0000256" key="7">
    <source>
        <dbReference type="ARBA" id="ARBA00023136"/>
    </source>
</evidence>
<organism evidence="15 16">
    <name type="scientific">Mucilaginibacter myungsuensis</name>
    <dbReference type="NCBI Taxonomy" id="649104"/>
    <lineage>
        <taxon>Bacteria</taxon>
        <taxon>Pseudomonadati</taxon>
        <taxon>Bacteroidota</taxon>
        <taxon>Sphingobacteriia</taxon>
        <taxon>Sphingobacteriales</taxon>
        <taxon>Sphingobacteriaceae</taxon>
        <taxon>Mucilaginibacter</taxon>
    </lineage>
</organism>
<dbReference type="SUPFAM" id="SSF56935">
    <property type="entry name" value="Porins"/>
    <property type="match status" value="1"/>
</dbReference>
<dbReference type="PANTHER" id="PTHR30069">
    <property type="entry name" value="TONB-DEPENDENT OUTER MEMBRANE RECEPTOR"/>
    <property type="match status" value="1"/>
</dbReference>
<keyword evidence="4 10" id="KW-0812">Transmembrane</keyword>
<dbReference type="PROSITE" id="PS52016">
    <property type="entry name" value="TONB_DEPENDENT_REC_3"/>
    <property type="match status" value="1"/>
</dbReference>
<evidence type="ECO:0000256" key="10">
    <source>
        <dbReference type="PROSITE-ProRule" id="PRU01360"/>
    </source>
</evidence>
<dbReference type="InterPro" id="IPR012910">
    <property type="entry name" value="Plug_dom"/>
</dbReference>
<dbReference type="EMBL" id="JADFFL010000001">
    <property type="protein sequence ID" value="MBE9660718.1"/>
    <property type="molecule type" value="Genomic_DNA"/>
</dbReference>
<dbReference type="Pfam" id="PF07715">
    <property type="entry name" value="Plug"/>
    <property type="match status" value="1"/>
</dbReference>
<feature type="chain" id="PRO_5037483278" evidence="12">
    <location>
        <begin position="32"/>
        <end position="785"/>
    </location>
</feature>
<feature type="domain" description="TonB-dependent receptor plug" evidence="14">
    <location>
        <begin position="157"/>
        <end position="233"/>
    </location>
</feature>
<keyword evidence="9 10" id="KW-0998">Cell outer membrane</keyword>
<name>A0A929KUL9_9SPHI</name>
<comment type="caution">
    <text evidence="15">The sequence shown here is derived from an EMBL/GenBank/DDBJ whole genome shotgun (WGS) entry which is preliminary data.</text>
</comment>
<comment type="similarity">
    <text evidence="10 11">Belongs to the TonB-dependent receptor family.</text>
</comment>
<evidence type="ECO:0000256" key="8">
    <source>
        <dbReference type="ARBA" id="ARBA00023170"/>
    </source>
</evidence>
<dbReference type="GO" id="GO:0015344">
    <property type="term" value="F:siderophore uptake transmembrane transporter activity"/>
    <property type="evidence" value="ECO:0007669"/>
    <property type="project" value="TreeGrafter"/>
</dbReference>
<evidence type="ECO:0000313" key="16">
    <source>
        <dbReference type="Proteomes" id="UP000622475"/>
    </source>
</evidence>
<dbReference type="InterPro" id="IPR008969">
    <property type="entry name" value="CarboxyPept-like_regulatory"/>
</dbReference>
<dbReference type="GO" id="GO:0044718">
    <property type="term" value="P:siderophore transmembrane transport"/>
    <property type="evidence" value="ECO:0007669"/>
    <property type="project" value="TreeGrafter"/>
</dbReference>
<comment type="subcellular location">
    <subcellularLocation>
        <location evidence="1 10">Cell outer membrane</location>
        <topology evidence="1 10">Multi-pass membrane protein</topology>
    </subcellularLocation>
</comment>
<evidence type="ECO:0000256" key="11">
    <source>
        <dbReference type="RuleBase" id="RU003357"/>
    </source>
</evidence>
<dbReference type="Gene3D" id="2.60.40.1120">
    <property type="entry name" value="Carboxypeptidase-like, regulatory domain"/>
    <property type="match status" value="1"/>
</dbReference>
<evidence type="ECO:0000259" key="14">
    <source>
        <dbReference type="Pfam" id="PF07715"/>
    </source>
</evidence>
<dbReference type="InterPro" id="IPR039426">
    <property type="entry name" value="TonB-dep_rcpt-like"/>
</dbReference>
<evidence type="ECO:0000256" key="5">
    <source>
        <dbReference type="ARBA" id="ARBA00022729"/>
    </source>
</evidence>
<dbReference type="Proteomes" id="UP000622475">
    <property type="component" value="Unassembled WGS sequence"/>
</dbReference>
<dbReference type="AlphaFoldDB" id="A0A929KUL9"/>
<dbReference type="Gene3D" id="2.40.170.20">
    <property type="entry name" value="TonB-dependent receptor, beta-barrel domain"/>
    <property type="match status" value="1"/>
</dbReference>
<dbReference type="InterPro" id="IPR037066">
    <property type="entry name" value="Plug_dom_sf"/>
</dbReference>
<keyword evidence="16" id="KW-1185">Reference proteome</keyword>
<dbReference type="Pfam" id="PF13715">
    <property type="entry name" value="CarbopepD_reg_2"/>
    <property type="match status" value="1"/>
</dbReference>
<evidence type="ECO:0000256" key="12">
    <source>
        <dbReference type="SAM" id="SignalP"/>
    </source>
</evidence>
<evidence type="ECO:0000256" key="6">
    <source>
        <dbReference type="ARBA" id="ARBA00023077"/>
    </source>
</evidence>
<accession>A0A929KUL9</accession>
<keyword evidence="6 11" id="KW-0798">TonB box</keyword>
<evidence type="ECO:0000256" key="2">
    <source>
        <dbReference type="ARBA" id="ARBA00022448"/>
    </source>
</evidence>
<dbReference type="InterPro" id="IPR000531">
    <property type="entry name" value="Beta-barrel_TonB"/>
</dbReference>
<keyword evidence="3 10" id="KW-1134">Transmembrane beta strand</keyword>
<dbReference type="GO" id="GO:0009279">
    <property type="term" value="C:cell outer membrane"/>
    <property type="evidence" value="ECO:0007669"/>
    <property type="project" value="UniProtKB-SubCell"/>
</dbReference>
<reference evidence="15" key="1">
    <citation type="submission" date="2020-10" db="EMBL/GenBank/DDBJ databases">
        <title>Mucilaginibacter mali sp. nov., isolated from rhizosphere soil of apple orchard.</title>
        <authorList>
            <person name="Lee J.-S."/>
            <person name="Kim H.S."/>
            <person name="Kim J.-S."/>
        </authorList>
    </citation>
    <scope>NUCLEOTIDE SEQUENCE</scope>
    <source>
        <strain evidence="15">KCTC 22746</strain>
    </source>
</reference>
<protein>
    <submittedName>
        <fullName evidence="15">TonB-dependent receptor</fullName>
    </submittedName>
</protein>
<dbReference type="Gene3D" id="2.170.130.10">
    <property type="entry name" value="TonB-dependent receptor, plug domain"/>
    <property type="match status" value="1"/>
</dbReference>
<evidence type="ECO:0000256" key="3">
    <source>
        <dbReference type="ARBA" id="ARBA00022452"/>
    </source>
</evidence>
<dbReference type="Pfam" id="PF00593">
    <property type="entry name" value="TonB_dep_Rec_b-barrel"/>
    <property type="match status" value="1"/>
</dbReference>
<keyword evidence="7 10" id="KW-0472">Membrane</keyword>
<evidence type="ECO:0000313" key="15">
    <source>
        <dbReference type="EMBL" id="MBE9660718.1"/>
    </source>
</evidence>
<feature type="signal peptide" evidence="12">
    <location>
        <begin position="1"/>
        <end position="31"/>
    </location>
</feature>
<keyword evidence="2 10" id="KW-0813">Transport</keyword>
<dbReference type="PANTHER" id="PTHR30069:SF29">
    <property type="entry name" value="HEMOGLOBIN AND HEMOGLOBIN-HAPTOGLOBIN-BINDING PROTEIN 1-RELATED"/>
    <property type="match status" value="1"/>
</dbReference>
<proteinExistence type="inferred from homology"/>
<sequence length="785" mass="87416">MSDKPVDLILNSSRMLVLAICMLLTMTAANAQSKFTISGTVKDAQSGETLIGATITTAEQKQKGVASNGYGFYSLSLPSGKYTLLISYVGYRATEIMVDLQKNMVIKASLNPDAELQEVTISAEKVVVNDNISNPQMGLNKLEPDQISNIPVLLGEKDILKTIQLLPGVKSTGEANSGIYIRGGSADQNLVLLDGAQVYNATHLFGFFSIFNSDAIKDVSLYKGGMPAAYGGRISSVLDIKMDEGNDQKFGMQGGIGLISSRLKAEGPLVKNKSSFMISARRTYADAFLKLSGDSVLEGSSLYFYDINAKVNYQLGEKDRVYLSGYYGKDNIGLKDNFNTNWGNAMASLRWNHIYGSKLFGNTSLIYSNYNYKVKDLEQGSTLDVSSRIRDMSFKEDMTWFAGDTHRVNFGLDITQHQISPDDTRADSANSSVTKAEQRKAYEAAVYVSDEWKIGEKLDITYGARLNWFSLRGPGTFYDYSANNRIGIPKTYSDGTTVKDYLTVEPRLTAGYTINAQNAVKLSFNRNSQNIHLLSNSTAALPSDIYVLSSNNIKPGIGEQLALGYYRNLKKNRYELSAEVYYKRLSNQIDYKDNAQLLINNNIEADLIYGVGRAYGVELFAKKKYGRLNGWIGYALSRVERRFNEVNNGAYFPARQDRTHDLSVVGVYKIKERLTFSAVFVYGTGNSVTFPDGKYRVGGVTTYYYSARNSYRLPANHRMDIGVTLDGKNRNRLRSSWTFGIYNLYNRKNPYSVVFKDTNDNPPRTEAVATSLFGIIPSVTWNFKF</sequence>
<evidence type="ECO:0000256" key="4">
    <source>
        <dbReference type="ARBA" id="ARBA00022692"/>
    </source>
</evidence>